<dbReference type="OrthoDB" id="1737929at2759"/>
<gene>
    <name evidence="3" type="ORF">CJ030_MR8G011204</name>
</gene>
<evidence type="ECO:0000256" key="1">
    <source>
        <dbReference type="SAM" id="MobiDB-lite"/>
    </source>
</evidence>
<dbReference type="EMBL" id="RXIC02000026">
    <property type="protein sequence ID" value="KAB1203734.1"/>
    <property type="molecule type" value="Genomic_DNA"/>
</dbReference>
<accession>A0A6A1UTC1</accession>
<organism evidence="3 4">
    <name type="scientific">Morella rubra</name>
    <name type="common">Chinese bayberry</name>
    <dbReference type="NCBI Taxonomy" id="262757"/>
    <lineage>
        <taxon>Eukaryota</taxon>
        <taxon>Viridiplantae</taxon>
        <taxon>Streptophyta</taxon>
        <taxon>Embryophyta</taxon>
        <taxon>Tracheophyta</taxon>
        <taxon>Spermatophyta</taxon>
        <taxon>Magnoliopsida</taxon>
        <taxon>eudicotyledons</taxon>
        <taxon>Gunneridae</taxon>
        <taxon>Pentapetalae</taxon>
        <taxon>rosids</taxon>
        <taxon>fabids</taxon>
        <taxon>Fagales</taxon>
        <taxon>Myricaceae</taxon>
        <taxon>Morella</taxon>
    </lineage>
</organism>
<keyword evidence="2" id="KW-0472">Membrane</keyword>
<keyword evidence="4" id="KW-1185">Reference proteome</keyword>
<reference evidence="3 4" key="1">
    <citation type="journal article" date="2019" name="Plant Biotechnol. J.">
        <title>The red bayberry genome and genetic basis of sex determination.</title>
        <authorList>
            <person name="Jia H.M."/>
            <person name="Jia H.J."/>
            <person name="Cai Q.L."/>
            <person name="Wang Y."/>
            <person name="Zhao H.B."/>
            <person name="Yang W.F."/>
            <person name="Wang G.Y."/>
            <person name="Li Y.H."/>
            <person name="Zhan D.L."/>
            <person name="Shen Y.T."/>
            <person name="Niu Q.F."/>
            <person name="Chang L."/>
            <person name="Qiu J."/>
            <person name="Zhao L."/>
            <person name="Xie H.B."/>
            <person name="Fu W.Y."/>
            <person name="Jin J."/>
            <person name="Li X.W."/>
            <person name="Jiao Y."/>
            <person name="Zhou C.C."/>
            <person name="Tu T."/>
            <person name="Chai C.Y."/>
            <person name="Gao J.L."/>
            <person name="Fan L.J."/>
            <person name="van de Weg E."/>
            <person name="Wang J.Y."/>
            <person name="Gao Z.S."/>
        </authorList>
    </citation>
    <scope>NUCLEOTIDE SEQUENCE [LARGE SCALE GENOMIC DNA]</scope>
    <source>
        <tissue evidence="3">Leaves</tissue>
    </source>
</reference>
<sequence length="98" mass="10845">MKRTRVDMQPPTQTLRLVVRVLCMMMAIMMPMVAMSSFPLSPSSPAPSAESVLFRPLQEQVQRGEEQYQAQPGILQEDYGIWNPTPYDGGGGAAPIPH</sequence>
<feature type="transmembrane region" description="Helical" evidence="2">
    <location>
        <begin position="21"/>
        <end position="40"/>
    </location>
</feature>
<evidence type="ECO:0000313" key="4">
    <source>
        <dbReference type="Proteomes" id="UP000516437"/>
    </source>
</evidence>
<keyword evidence="2" id="KW-0812">Transmembrane</keyword>
<evidence type="ECO:0000256" key="2">
    <source>
        <dbReference type="SAM" id="Phobius"/>
    </source>
</evidence>
<keyword evidence="2" id="KW-1133">Transmembrane helix</keyword>
<protein>
    <submittedName>
        <fullName evidence="3">Uncharacterized protein</fullName>
    </submittedName>
</protein>
<name>A0A6A1UTC1_9ROSI</name>
<feature type="compositionally biased region" description="Gly residues" evidence="1">
    <location>
        <begin position="88"/>
        <end position="98"/>
    </location>
</feature>
<evidence type="ECO:0000313" key="3">
    <source>
        <dbReference type="EMBL" id="KAB1203734.1"/>
    </source>
</evidence>
<comment type="caution">
    <text evidence="3">The sequence shown here is derived from an EMBL/GenBank/DDBJ whole genome shotgun (WGS) entry which is preliminary data.</text>
</comment>
<feature type="region of interest" description="Disordered" evidence="1">
    <location>
        <begin position="79"/>
        <end position="98"/>
    </location>
</feature>
<proteinExistence type="predicted"/>
<dbReference type="AlphaFoldDB" id="A0A6A1UTC1"/>
<dbReference type="Proteomes" id="UP000516437">
    <property type="component" value="Chromosome 8"/>
</dbReference>